<dbReference type="InterPro" id="IPR050942">
    <property type="entry name" value="F-box_BR-signaling"/>
</dbReference>
<evidence type="ECO:0000313" key="2">
    <source>
        <dbReference type="EMBL" id="DAD39245.1"/>
    </source>
</evidence>
<dbReference type="Pfam" id="PF03478">
    <property type="entry name" value="Beta-prop_KIB1-4"/>
    <property type="match status" value="2"/>
</dbReference>
<dbReference type="InterPro" id="IPR005174">
    <property type="entry name" value="KIB1-4_b-propeller"/>
</dbReference>
<proteinExistence type="predicted"/>
<dbReference type="InterPro" id="IPR036047">
    <property type="entry name" value="F-box-like_dom_sf"/>
</dbReference>
<evidence type="ECO:0000259" key="1">
    <source>
        <dbReference type="Pfam" id="PF03478"/>
    </source>
</evidence>
<accession>A0A822Z721</accession>
<organism evidence="2 3">
    <name type="scientific">Nelumbo nucifera</name>
    <name type="common">Sacred lotus</name>
    <dbReference type="NCBI Taxonomy" id="4432"/>
    <lineage>
        <taxon>Eukaryota</taxon>
        <taxon>Viridiplantae</taxon>
        <taxon>Streptophyta</taxon>
        <taxon>Embryophyta</taxon>
        <taxon>Tracheophyta</taxon>
        <taxon>Spermatophyta</taxon>
        <taxon>Magnoliopsida</taxon>
        <taxon>Proteales</taxon>
        <taxon>Nelumbonaceae</taxon>
        <taxon>Nelumbo</taxon>
    </lineage>
</organism>
<dbReference type="AlphaFoldDB" id="A0A822Z721"/>
<reference evidence="2 3" key="1">
    <citation type="journal article" date="2020" name="Mol. Biol. Evol.">
        <title>Distinct Expression and Methylation Patterns for Genes with Different Fates following a Single Whole-Genome Duplication in Flowering Plants.</title>
        <authorList>
            <person name="Shi T."/>
            <person name="Rahmani R.S."/>
            <person name="Gugger P.F."/>
            <person name="Wang M."/>
            <person name="Li H."/>
            <person name="Zhang Y."/>
            <person name="Li Z."/>
            <person name="Wang Q."/>
            <person name="Van de Peer Y."/>
            <person name="Marchal K."/>
            <person name="Chen J."/>
        </authorList>
    </citation>
    <scope>NUCLEOTIDE SEQUENCE [LARGE SCALE GENOMIC DNA]</scope>
    <source>
        <tissue evidence="2">Leaf</tissue>
    </source>
</reference>
<keyword evidence="3" id="KW-1185">Reference proteome</keyword>
<protein>
    <recommendedName>
        <fullName evidence="1">KIB1-4 beta-propeller domain-containing protein</fullName>
    </recommendedName>
</protein>
<feature type="domain" description="KIB1-4 beta-propeller" evidence="1">
    <location>
        <begin position="64"/>
        <end position="142"/>
    </location>
</feature>
<comment type="caution">
    <text evidence="2">The sequence shown here is derived from an EMBL/GenBank/DDBJ whole genome shotgun (WGS) entry which is preliminary data.</text>
</comment>
<dbReference type="Gene3D" id="1.20.1280.50">
    <property type="match status" value="1"/>
</dbReference>
<dbReference type="Proteomes" id="UP000607653">
    <property type="component" value="Unassembled WGS sequence"/>
</dbReference>
<dbReference type="EMBL" id="DUZY01000005">
    <property type="protein sequence ID" value="DAD39245.1"/>
    <property type="molecule type" value="Genomic_DNA"/>
</dbReference>
<gene>
    <name evidence="2" type="ORF">HUJ06_013568</name>
</gene>
<sequence length="298" mass="34632">MANWADLPKDLLASIARRLSDIEDFIRFRWVCCAWRSVAMKEKYLQLPCLVLSGKKESTDTLCLFSLPKGKRYEFKLPNASKCRFFGSVHGWLLVNGVKTEEVHLLNPLTGVRIRLPNIIDKDFNTKERGYWIKKATLFKTPPGCSDNEEDIKQGSSFVEPVAEKYSRYDSILVRRYLVESLGELLMVMHFRAYNPFCQKISKFEVYRMDFGTRRWVEIEGLSDRILLMGDDYCVSLWPSDLPSANFRGNCIYIIDKHQKRDTNNEISIYDMANGKLQSRKDPQSVLLNSITWLMPDL</sequence>
<evidence type="ECO:0000313" key="3">
    <source>
        <dbReference type="Proteomes" id="UP000607653"/>
    </source>
</evidence>
<name>A0A822Z721_NELNU</name>
<dbReference type="SUPFAM" id="SSF81383">
    <property type="entry name" value="F-box domain"/>
    <property type="match status" value="1"/>
</dbReference>
<dbReference type="PANTHER" id="PTHR44259">
    <property type="entry name" value="OS07G0183000 PROTEIN-RELATED"/>
    <property type="match status" value="1"/>
</dbReference>
<dbReference type="PANTHER" id="PTHR44259:SF114">
    <property type="entry name" value="OS06G0707300 PROTEIN"/>
    <property type="match status" value="1"/>
</dbReference>
<feature type="domain" description="KIB1-4 beta-propeller" evidence="1">
    <location>
        <begin position="168"/>
        <end position="271"/>
    </location>
</feature>